<accession>A0A7N2MYS4</accession>
<dbReference type="CDD" id="cd10017">
    <property type="entry name" value="B3_DNA"/>
    <property type="match status" value="2"/>
</dbReference>
<dbReference type="GO" id="GO:0003677">
    <property type="term" value="F:DNA binding"/>
    <property type="evidence" value="ECO:0007669"/>
    <property type="project" value="UniProtKB-KW"/>
</dbReference>
<evidence type="ECO:0000256" key="5">
    <source>
        <dbReference type="ARBA" id="ARBA00023242"/>
    </source>
</evidence>
<organism evidence="7 8">
    <name type="scientific">Quercus lobata</name>
    <name type="common">Valley oak</name>
    <dbReference type="NCBI Taxonomy" id="97700"/>
    <lineage>
        <taxon>Eukaryota</taxon>
        <taxon>Viridiplantae</taxon>
        <taxon>Streptophyta</taxon>
        <taxon>Embryophyta</taxon>
        <taxon>Tracheophyta</taxon>
        <taxon>Spermatophyta</taxon>
        <taxon>Magnoliopsida</taxon>
        <taxon>eudicotyledons</taxon>
        <taxon>Gunneridae</taxon>
        <taxon>Pentapetalae</taxon>
        <taxon>rosids</taxon>
        <taxon>fabids</taxon>
        <taxon>Fagales</taxon>
        <taxon>Fagaceae</taxon>
        <taxon>Quercus</taxon>
    </lineage>
</organism>
<evidence type="ECO:0000256" key="1">
    <source>
        <dbReference type="ARBA" id="ARBA00004123"/>
    </source>
</evidence>
<evidence type="ECO:0000256" key="4">
    <source>
        <dbReference type="ARBA" id="ARBA00023163"/>
    </source>
</evidence>
<dbReference type="EMBL" id="LRBV02000011">
    <property type="status" value="NOT_ANNOTATED_CDS"/>
    <property type="molecule type" value="Genomic_DNA"/>
</dbReference>
<dbReference type="InterPro" id="IPR050655">
    <property type="entry name" value="Plant_B3_domain"/>
</dbReference>
<keyword evidence="2" id="KW-0805">Transcription regulation</keyword>
<dbReference type="Gene3D" id="2.40.330.10">
    <property type="entry name" value="DNA-binding pseudobarrel domain"/>
    <property type="match status" value="2"/>
</dbReference>
<dbReference type="GO" id="GO:0005634">
    <property type="term" value="C:nucleus"/>
    <property type="evidence" value="ECO:0007669"/>
    <property type="project" value="UniProtKB-SubCell"/>
</dbReference>
<comment type="subcellular location">
    <subcellularLocation>
        <location evidence="1">Nucleus</location>
    </subcellularLocation>
</comment>
<dbReference type="EnsemblPlants" id="QL11p039160:mrna">
    <property type="protein sequence ID" value="QL11p039160:mrna"/>
    <property type="gene ID" value="QL11p039160"/>
</dbReference>
<keyword evidence="4" id="KW-0804">Transcription</keyword>
<keyword evidence="5" id="KW-0539">Nucleus</keyword>
<keyword evidence="3" id="KW-0238">DNA-binding</keyword>
<evidence type="ECO:0000259" key="6">
    <source>
        <dbReference type="PROSITE" id="PS50863"/>
    </source>
</evidence>
<dbReference type="InParanoid" id="A0A7N2MYS4"/>
<dbReference type="PROSITE" id="PS50863">
    <property type="entry name" value="B3"/>
    <property type="match status" value="2"/>
</dbReference>
<sequence>MMINDLAFPVTETEQSQSTMAQLVNQSLHSSSPYPNRRACLFYKLMDVSIIQDKKLRIPNKFVRKFGDELSSVATLSVPSGRDWLVELRKAGQKLWFHDGWHEFVKHHCIHAGNLLIFRYEGNSNFDIYMFNLTACESCNIPSCSEEPNHVKQCPVSLGKVADNASIEILGAEEPSHGKHHPVLHGKEIEDDDSIEFLGSFPPRPTSMPWRNNVSNEHVDQQKPYKSCIRTALKNLMHSPDGDNIHLAKDADTLKEKVRSTREIGIQFNESELTRTAGEVGSGYWDEARQSAKRRKQSTEPTEFNVEVGIPGAKVSIAVAEKRGRAIRAALRFTPGNPFCRVIMKPSYIHKGYLLHIPSSFAQNYLNRSGSIVLQISDGPWWLVRCINEGNGAKLSQGWREFVLDNCLEEGDVCVFELISKEEIMLKLKVTIFRVLEDTGPGNQP</sequence>
<reference evidence="7 8" key="1">
    <citation type="journal article" date="2016" name="G3 (Bethesda)">
        <title>First Draft Assembly and Annotation of the Genome of a California Endemic Oak Quercus lobata Nee (Fagaceae).</title>
        <authorList>
            <person name="Sork V.L."/>
            <person name="Fitz-Gibbon S.T."/>
            <person name="Puiu D."/>
            <person name="Crepeau M."/>
            <person name="Gugger P.F."/>
            <person name="Sherman R."/>
            <person name="Stevens K."/>
            <person name="Langley C.H."/>
            <person name="Pellegrini M."/>
            <person name="Salzberg S.L."/>
        </authorList>
    </citation>
    <scope>NUCLEOTIDE SEQUENCE [LARGE SCALE GENOMIC DNA]</scope>
    <source>
        <strain evidence="7 8">cv. SW786</strain>
    </source>
</reference>
<dbReference type="SMART" id="SM01019">
    <property type="entry name" value="B3"/>
    <property type="match status" value="2"/>
</dbReference>
<keyword evidence="8" id="KW-1185">Reference proteome</keyword>
<dbReference type="PANTHER" id="PTHR31920">
    <property type="entry name" value="B3 DOMAIN-CONTAINING"/>
    <property type="match status" value="1"/>
</dbReference>
<evidence type="ECO:0000256" key="2">
    <source>
        <dbReference type="ARBA" id="ARBA00023015"/>
    </source>
</evidence>
<dbReference type="OMA" id="TEFVWEN"/>
<evidence type="ECO:0000313" key="7">
    <source>
        <dbReference type="EnsemblPlants" id="QL11p039160:mrna"/>
    </source>
</evidence>
<proteinExistence type="predicted"/>
<evidence type="ECO:0000256" key="3">
    <source>
        <dbReference type="ARBA" id="ARBA00023125"/>
    </source>
</evidence>
<dbReference type="Pfam" id="PF02362">
    <property type="entry name" value="B3"/>
    <property type="match status" value="2"/>
</dbReference>
<feature type="domain" description="TF-B3" evidence="6">
    <location>
        <begin position="41"/>
        <end position="134"/>
    </location>
</feature>
<dbReference type="InterPro" id="IPR003340">
    <property type="entry name" value="B3_DNA-bd"/>
</dbReference>
<dbReference type="Gramene" id="QL11p039160:mrna">
    <property type="protein sequence ID" value="QL11p039160:mrna"/>
    <property type="gene ID" value="QL11p039160"/>
</dbReference>
<name>A0A7N2MYS4_QUELO</name>
<dbReference type="InterPro" id="IPR015300">
    <property type="entry name" value="DNA-bd_pseudobarrel_sf"/>
</dbReference>
<dbReference type="AlphaFoldDB" id="A0A7N2MYS4"/>
<evidence type="ECO:0000313" key="8">
    <source>
        <dbReference type="Proteomes" id="UP000594261"/>
    </source>
</evidence>
<dbReference type="Proteomes" id="UP000594261">
    <property type="component" value="Chromosome 11"/>
</dbReference>
<dbReference type="SUPFAM" id="SSF101936">
    <property type="entry name" value="DNA-binding pseudobarrel domain"/>
    <property type="match status" value="2"/>
</dbReference>
<protein>
    <recommendedName>
        <fullName evidence="6">TF-B3 domain-containing protein</fullName>
    </recommendedName>
</protein>
<feature type="domain" description="TF-B3" evidence="6">
    <location>
        <begin position="340"/>
        <end position="432"/>
    </location>
</feature>
<dbReference type="PANTHER" id="PTHR31920:SF141">
    <property type="entry name" value="TF-B3 DOMAIN-CONTAINING PROTEIN"/>
    <property type="match status" value="1"/>
</dbReference>
<reference evidence="7" key="2">
    <citation type="submission" date="2021-01" db="UniProtKB">
        <authorList>
            <consortium name="EnsemblPlants"/>
        </authorList>
    </citation>
    <scope>IDENTIFICATION</scope>
</reference>